<reference evidence="1 2" key="1">
    <citation type="journal article" date="2019" name="Commun. Biol.">
        <title>The bagworm genome reveals a unique fibroin gene that provides high tensile strength.</title>
        <authorList>
            <person name="Kono N."/>
            <person name="Nakamura H."/>
            <person name="Ohtoshi R."/>
            <person name="Tomita M."/>
            <person name="Numata K."/>
            <person name="Arakawa K."/>
        </authorList>
    </citation>
    <scope>NUCLEOTIDE SEQUENCE [LARGE SCALE GENOMIC DNA]</scope>
</reference>
<proteinExistence type="predicted"/>
<evidence type="ECO:0000313" key="1">
    <source>
        <dbReference type="EMBL" id="GBP79402.1"/>
    </source>
</evidence>
<comment type="caution">
    <text evidence="1">The sequence shown here is derived from an EMBL/GenBank/DDBJ whole genome shotgun (WGS) entry which is preliminary data.</text>
</comment>
<dbReference type="EMBL" id="BGZK01001413">
    <property type="protein sequence ID" value="GBP79402.1"/>
    <property type="molecule type" value="Genomic_DNA"/>
</dbReference>
<dbReference type="Proteomes" id="UP000299102">
    <property type="component" value="Unassembled WGS sequence"/>
</dbReference>
<sequence>MSSLATRTARKLLSLDIESDRAHEPLEKRQANDRAQSFGGSGPLKYWSRSPALIGAIPRIIAAMLSLT</sequence>
<accession>A0A4C1YWT9</accession>
<gene>
    <name evidence="1" type="ORF">EVAR_61827_1</name>
</gene>
<protein>
    <submittedName>
        <fullName evidence="1">Uncharacterized protein</fullName>
    </submittedName>
</protein>
<dbReference type="AlphaFoldDB" id="A0A4C1YWT9"/>
<evidence type="ECO:0000313" key="2">
    <source>
        <dbReference type="Proteomes" id="UP000299102"/>
    </source>
</evidence>
<name>A0A4C1YWT9_EUMVA</name>
<organism evidence="1 2">
    <name type="scientific">Eumeta variegata</name>
    <name type="common">Bagworm moth</name>
    <name type="synonym">Eumeta japonica</name>
    <dbReference type="NCBI Taxonomy" id="151549"/>
    <lineage>
        <taxon>Eukaryota</taxon>
        <taxon>Metazoa</taxon>
        <taxon>Ecdysozoa</taxon>
        <taxon>Arthropoda</taxon>
        <taxon>Hexapoda</taxon>
        <taxon>Insecta</taxon>
        <taxon>Pterygota</taxon>
        <taxon>Neoptera</taxon>
        <taxon>Endopterygota</taxon>
        <taxon>Lepidoptera</taxon>
        <taxon>Glossata</taxon>
        <taxon>Ditrysia</taxon>
        <taxon>Tineoidea</taxon>
        <taxon>Psychidae</taxon>
        <taxon>Oiketicinae</taxon>
        <taxon>Eumeta</taxon>
    </lineage>
</organism>
<keyword evidence="2" id="KW-1185">Reference proteome</keyword>